<evidence type="ECO:0000256" key="7">
    <source>
        <dbReference type="ARBA" id="ARBA00022824"/>
    </source>
</evidence>
<evidence type="ECO:0000256" key="6">
    <source>
        <dbReference type="ARBA" id="ARBA00022692"/>
    </source>
</evidence>
<evidence type="ECO:0000256" key="1">
    <source>
        <dbReference type="ARBA" id="ARBA00003142"/>
    </source>
</evidence>
<dbReference type="PANTHER" id="PTHR45918">
    <property type="entry name" value="ALPHA-1,3/1,6-MANNOSYLTRANSFERASE ALG2"/>
    <property type="match status" value="1"/>
</dbReference>
<dbReference type="Pfam" id="PF13439">
    <property type="entry name" value="Glyco_transf_4"/>
    <property type="match status" value="1"/>
</dbReference>
<proteinExistence type="inferred from homology"/>
<organism evidence="15 16">
    <name type="scientific">Kwoniella mangroviensis CBS 10435</name>
    <dbReference type="NCBI Taxonomy" id="1331196"/>
    <lineage>
        <taxon>Eukaryota</taxon>
        <taxon>Fungi</taxon>
        <taxon>Dikarya</taxon>
        <taxon>Basidiomycota</taxon>
        <taxon>Agaricomycotina</taxon>
        <taxon>Tremellomycetes</taxon>
        <taxon>Tremellales</taxon>
        <taxon>Cryptococcaceae</taxon>
        <taxon>Kwoniella</taxon>
    </lineage>
</organism>
<evidence type="ECO:0000256" key="10">
    <source>
        <dbReference type="ARBA" id="ARBA00045103"/>
    </source>
</evidence>
<dbReference type="GO" id="GO:0102704">
    <property type="term" value="F:GDP-Man:Man(2)GlcNAc(2)-PP-Dol alpha-1,6-mannosyltransferase activity"/>
    <property type="evidence" value="ECO:0007669"/>
    <property type="project" value="UniProtKB-UniRule"/>
</dbReference>
<dbReference type="InterPro" id="IPR028098">
    <property type="entry name" value="Glyco_trans_4-like_N"/>
</dbReference>
<keyword evidence="8 12" id="KW-1133">Transmembrane helix</keyword>
<comment type="pathway">
    <text evidence="3 12">Protein modification; protein glycosylation.</text>
</comment>
<dbReference type="InterPro" id="IPR027054">
    <property type="entry name" value="ALG2"/>
</dbReference>
<evidence type="ECO:0000259" key="13">
    <source>
        <dbReference type="Pfam" id="PF00534"/>
    </source>
</evidence>
<evidence type="ECO:0000256" key="2">
    <source>
        <dbReference type="ARBA" id="ARBA00004586"/>
    </source>
</evidence>
<reference evidence="16" key="2">
    <citation type="submission" date="2013-12" db="EMBL/GenBank/DDBJ databases">
        <title>Evolution of pathogenesis and genome organization in the Tremellales.</title>
        <authorList>
            <person name="Cuomo C."/>
            <person name="Litvintseva A."/>
            <person name="Heitman J."/>
            <person name="Chen Y."/>
            <person name="Sun S."/>
            <person name="Springer D."/>
            <person name="Dromer F."/>
            <person name="Young S."/>
            <person name="Zeng Q."/>
            <person name="Chapman S."/>
            <person name="Gujja S."/>
            <person name="Saif S."/>
            <person name="Birren B."/>
        </authorList>
    </citation>
    <scope>NUCLEOTIDE SEQUENCE [LARGE SCALE GENOMIC DNA]</scope>
    <source>
        <strain evidence="16">CBS 10435</strain>
    </source>
</reference>
<keyword evidence="7 12" id="KW-0256">Endoplasmic reticulum</keyword>
<dbReference type="OrthoDB" id="448893at2759"/>
<evidence type="ECO:0000256" key="9">
    <source>
        <dbReference type="ARBA" id="ARBA00023136"/>
    </source>
</evidence>
<evidence type="ECO:0000256" key="12">
    <source>
        <dbReference type="RuleBase" id="RU367136"/>
    </source>
</evidence>
<feature type="domain" description="Glycosyl transferase family 1" evidence="13">
    <location>
        <begin position="353"/>
        <end position="458"/>
    </location>
</feature>
<comment type="similarity">
    <text evidence="12">Belongs to the glycosyltransferase group 1 family.</text>
</comment>
<dbReference type="GO" id="GO:0005789">
    <property type="term" value="C:endoplasmic reticulum membrane"/>
    <property type="evidence" value="ECO:0007669"/>
    <property type="project" value="UniProtKB-SubCell"/>
</dbReference>
<keyword evidence="4 12" id="KW-0328">Glycosyltransferase</keyword>
<gene>
    <name evidence="15" type="ORF">L486_03405</name>
</gene>
<sequence length="517" mass="57581">MAPPVKQPEKLRIGFIHPDLGIGGAERLVVDAAVSLQNLGHEVVMFTSRHDPKRCFEETRDGTLKVHVLGSSIPRSLTSTIPLTIVFSILRSLLLSILLILSIHWPEPAVFFNPLAPLKPFDVFIVDQQSVSIPLIRLMTGTRVVFYCHFPDKLLSGGWEINIDENEKRVERKKTGLIKRLYRWPIDKLEEFTTGQSDIILSNSRFTSQVYSKVFPSLAKRPPRVVYPCIDVDSYQSSTQKKGKGKGKEKVDSEIELIASDRPTLLSFNRFEAKKNVALAIKSFAKLRDDGLVSDDEFDSLRLVLGGGYDKDELDNINTLKNLETLCNELSLRHHTISSTNPIPIPPMDNTQVLFILNFTNKQRSHLLTSPNTRGLLYTPSNEHFGIVPLEAMSCGIPVLAVNSGGPTETIIDYEQNPKEGTGFLKSPNPTEWSKALSTLLHLSDQDREQISKSARKRVEDKFSLNTLGKELEVASRDAIAMGNINEVLGDILIWSSAGLIAFAALGLAVTLYVLNE</sequence>
<comment type="subcellular location">
    <subcellularLocation>
        <location evidence="2 12">Endoplasmic reticulum membrane</location>
    </subcellularLocation>
</comment>
<dbReference type="Gene3D" id="3.40.50.2000">
    <property type="entry name" value="Glycogen Phosphorylase B"/>
    <property type="match status" value="2"/>
</dbReference>
<evidence type="ECO:0000313" key="15">
    <source>
        <dbReference type="EMBL" id="OCF58912.1"/>
    </source>
</evidence>
<keyword evidence="5 12" id="KW-0808">Transferase</keyword>
<dbReference type="SUPFAM" id="SSF53756">
    <property type="entry name" value="UDP-Glycosyltransferase/glycogen phosphorylase"/>
    <property type="match status" value="1"/>
</dbReference>
<evidence type="ECO:0000259" key="14">
    <source>
        <dbReference type="Pfam" id="PF13439"/>
    </source>
</evidence>
<comment type="catalytic activity">
    <reaction evidence="10 12">
        <text>a beta-D-Man-(1-&gt;4)-beta-D-GlcNAc-(1-&gt;4)-alpha-D-GlcNAc-diphospho-di-trans,poly-cis-dolichol + GDP-alpha-D-mannose = an alpha-D-Man-(1-&gt;3)-beta-D-Man-(1-&gt;4)-beta-D-GlcNAc-(1-&gt;4)-alpha-D-GlcNAc-diphospho-di-trans,poly-cis-dolichol + GDP + H(+)</text>
        <dbReference type="Rhea" id="RHEA:29515"/>
        <dbReference type="Rhea" id="RHEA-COMP:19511"/>
        <dbReference type="Rhea" id="RHEA-COMP:19513"/>
        <dbReference type="ChEBI" id="CHEBI:15378"/>
        <dbReference type="ChEBI" id="CHEBI:57527"/>
        <dbReference type="ChEBI" id="CHEBI:58189"/>
        <dbReference type="ChEBI" id="CHEBI:58472"/>
        <dbReference type="ChEBI" id="CHEBI:132510"/>
        <dbReference type="EC" id="2.4.1.132"/>
    </reaction>
    <physiologicalReaction direction="left-to-right" evidence="10 12">
        <dbReference type="Rhea" id="RHEA:29516"/>
    </physiologicalReaction>
</comment>
<dbReference type="GO" id="GO:0004378">
    <property type="term" value="F:GDP-Man:Man(1)GlcNAc(2)-PP-Dol alpha-1,3-mannosyltransferase activity"/>
    <property type="evidence" value="ECO:0007669"/>
    <property type="project" value="UniProtKB-UniRule"/>
</dbReference>
<evidence type="ECO:0000256" key="5">
    <source>
        <dbReference type="ARBA" id="ARBA00022679"/>
    </source>
</evidence>
<dbReference type="AlphaFoldDB" id="A0A1B9ITP3"/>
<comment type="catalytic activity">
    <reaction evidence="11 12">
        <text>an alpha-D-Man-(1-&gt;3)-beta-D-Man-(1-&gt;4)-beta-D-GlcNAc-(1-&gt;4)-alpha-D-GlcNAc-diphospho-di-trans,poly-cis-dolichol + GDP-alpha-D-mannose = an alpha-D-Man-(1-&gt;3)-[alpha-D-Man-(1-&gt;6)]-beta-D-Man-(1-&gt;4)-beta-D-GlcNAc-(1-&gt;4)-alpha-D-GlcNAc-diphospho-di-trans,poly-cis-dolichol + GDP + H(+)</text>
        <dbReference type="Rhea" id="RHEA:29519"/>
        <dbReference type="Rhea" id="RHEA-COMP:19513"/>
        <dbReference type="Rhea" id="RHEA-COMP:19515"/>
        <dbReference type="ChEBI" id="CHEBI:15378"/>
        <dbReference type="ChEBI" id="CHEBI:57527"/>
        <dbReference type="ChEBI" id="CHEBI:58189"/>
        <dbReference type="ChEBI" id="CHEBI:132510"/>
        <dbReference type="ChEBI" id="CHEBI:132511"/>
        <dbReference type="EC" id="2.4.1.257"/>
    </reaction>
    <physiologicalReaction direction="left-to-right" evidence="11 12">
        <dbReference type="Rhea" id="RHEA:29520"/>
    </physiologicalReaction>
</comment>
<reference evidence="15 16" key="1">
    <citation type="submission" date="2013-07" db="EMBL/GenBank/DDBJ databases">
        <title>The Genome Sequence of Kwoniella mangroviensis CBS10435.</title>
        <authorList>
            <consortium name="The Broad Institute Genome Sequencing Platform"/>
            <person name="Cuomo C."/>
            <person name="Litvintseva A."/>
            <person name="Chen Y."/>
            <person name="Heitman J."/>
            <person name="Sun S."/>
            <person name="Springer D."/>
            <person name="Dromer F."/>
            <person name="Young S.K."/>
            <person name="Zeng Q."/>
            <person name="Gargeya S."/>
            <person name="Fitzgerald M."/>
            <person name="Abouelleil A."/>
            <person name="Alvarado L."/>
            <person name="Berlin A.M."/>
            <person name="Chapman S.B."/>
            <person name="Dewar J."/>
            <person name="Goldberg J."/>
            <person name="Griggs A."/>
            <person name="Gujja S."/>
            <person name="Hansen M."/>
            <person name="Howarth C."/>
            <person name="Imamovic A."/>
            <person name="Larimer J."/>
            <person name="McCowan C."/>
            <person name="Murphy C."/>
            <person name="Pearson M."/>
            <person name="Priest M."/>
            <person name="Roberts A."/>
            <person name="Saif S."/>
            <person name="Shea T."/>
            <person name="Sykes S."/>
            <person name="Wortman J."/>
            <person name="Nusbaum C."/>
            <person name="Birren B."/>
        </authorList>
    </citation>
    <scope>NUCLEOTIDE SEQUENCE [LARGE SCALE GENOMIC DNA]</scope>
    <source>
        <strain evidence="15 16">CBS 10435</strain>
    </source>
</reference>
<dbReference type="InterPro" id="IPR001296">
    <property type="entry name" value="Glyco_trans_1"/>
</dbReference>
<evidence type="ECO:0000313" key="16">
    <source>
        <dbReference type="Proteomes" id="UP000092583"/>
    </source>
</evidence>
<evidence type="ECO:0000256" key="4">
    <source>
        <dbReference type="ARBA" id="ARBA00022676"/>
    </source>
</evidence>
<name>A0A1B9ITP3_9TREE</name>
<dbReference type="PANTHER" id="PTHR45918:SF1">
    <property type="entry name" value="ALPHA-1,3_1,6-MANNOSYLTRANSFERASE ALG2"/>
    <property type="match status" value="1"/>
</dbReference>
<keyword evidence="6 12" id="KW-0812">Transmembrane</keyword>
<dbReference type="EC" id="2.4.1.257" evidence="12"/>
<dbReference type="UniPathway" id="UPA00378"/>
<dbReference type="STRING" id="1331196.A0A1B9ITP3"/>
<dbReference type="Pfam" id="PF00534">
    <property type="entry name" value="Glycos_transf_1"/>
    <property type="match status" value="2"/>
</dbReference>
<accession>A0A1B9ITP3</accession>
<keyword evidence="16" id="KW-1185">Reference proteome</keyword>
<evidence type="ECO:0000256" key="8">
    <source>
        <dbReference type="ARBA" id="ARBA00022989"/>
    </source>
</evidence>
<dbReference type="EC" id="2.4.1.132" evidence="12"/>
<feature type="domain" description="Glycosyl transferase family 1" evidence="13">
    <location>
        <begin position="252"/>
        <end position="336"/>
    </location>
</feature>
<evidence type="ECO:0000256" key="11">
    <source>
        <dbReference type="ARBA" id="ARBA00045104"/>
    </source>
</evidence>
<evidence type="ECO:0000256" key="3">
    <source>
        <dbReference type="ARBA" id="ARBA00004922"/>
    </source>
</evidence>
<dbReference type="EMBL" id="KI669461">
    <property type="protein sequence ID" value="OCF58912.1"/>
    <property type="molecule type" value="Genomic_DNA"/>
</dbReference>
<feature type="domain" description="Glycosyltransferase subfamily 4-like N-terminal" evidence="14">
    <location>
        <begin position="22"/>
        <end position="233"/>
    </location>
</feature>
<keyword evidence="9 12" id="KW-0472">Membrane</keyword>
<dbReference type="Proteomes" id="UP000092583">
    <property type="component" value="Unassembled WGS sequence"/>
</dbReference>
<protein>
    <recommendedName>
        <fullName evidence="12">Alpha-1,3/1,6-mannosyltransferase ALG2</fullName>
        <ecNumber evidence="12">2.4.1.132</ecNumber>
        <ecNumber evidence="12">2.4.1.257</ecNumber>
    </recommendedName>
    <alternativeName>
        <fullName evidence="12">GDP-Man:Man(1)GlcNAc(2)-PP-Dol alpha-1,3-mannosyltransferase</fullName>
    </alternativeName>
</protein>
<comment type="function">
    <text evidence="1 12">Mannosylates Man(2)GlcNAc(2)-dolichol diphosphate and Man(1)GlcNAc(2)-dolichol diphosphate to form Man(3)GlcNAc(2)-dolichol diphosphate.</text>
</comment>
<feature type="transmembrane region" description="Helical" evidence="12">
    <location>
        <begin position="492"/>
        <end position="515"/>
    </location>
</feature>
<dbReference type="CDD" id="cd03805">
    <property type="entry name" value="GT4_ALG2-like"/>
    <property type="match status" value="1"/>
</dbReference>